<reference evidence="2 3" key="1">
    <citation type="submission" date="2019-05" db="EMBL/GenBank/DDBJ databases">
        <authorList>
            <consortium name="Pathogen Informatics"/>
        </authorList>
    </citation>
    <scope>NUCLEOTIDE SEQUENCE [LARGE SCALE GENOMIC DNA]</scope>
    <source>
        <strain evidence="2 3">NCTC5386</strain>
    </source>
</reference>
<gene>
    <name evidence="2" type="ORF">NCTC5386_01460</name>
</gene>
<name>A0A4U9XTN2_9STRE</name>
<dbReference type="PANTHER" id="PTHR30344:SF1">
    <property type="entry name" value="6-PHOSPHOGLUCONOLACTONASE"/>
    <property type="match status" value="1"/>
</dbReference>
<evidence type="ECO:0000313" key="2">
    <source>
        <dbReference type="EMBL" id="VTS16308.1"/>
    </source>
</evidence>
<dbReference type="InterPro" id="IPR015943">
    <property type="entry name" value="WD40/YVTN_repeat-like_dom_sf"/>
</dbReference>
<dbReference type="PANTHER" id="PTHR30344">
    <property type="entry name" value="6-PHOSPHOGLUCONOLACTONASE-RELATED"/>
    <property type="match status" value="1"/>
</dbReference>
<dbReference type="Proteomes" id="UP000394068">
    <property type="component" value="Unassembled WGS sequence"/>
</dbReference>
<dbReference type="GO" id="GO:0017057">
    <property type="term" value="F:6-phosphogluconolactonase activity"/>
    <property type="evidence" value="ECO:0007669"/>
    <property type="project" value="TreeGrafter"/>
</dbReference>
<dbReference type="RefSeq" id="WP_077321724.1">
    <property type="nucleotide sequence ID" value="NZ_CABEHT010000001.1"/>
</dbReference>
<accession>A0A4U9XTN2</accession>
<dbReference type="SUPFAM" id="SSF51004">
    <property type="entry name" value="C-terminal (heme d1) domain of cytochrome cd1-nitrite reductase"/>
    <property type="match status" value="1"/>
</dbReference>
<dbReference type="AlphaFoldDB" id="A0A4U9XTN2"/>
<dbReference type="InterPro" id="IPR050282">
    <property type="entry name" value="Cycloisomerase_2"/>
</dbReference>
<evidence type="ECO:0000256" key="1">
    <source>
        <dbReference type="ARBA" id="ARBA00005564"/>
    </source>
</evidence>
<dbReference type="InterPro" id="IPR011048">
    <property type="entry name" value="Haem_d1_sf"/>
</dbReference>
<sequence>MKKDVYFGTYTQNQSKGIYKAQFDQETGSLSDLDIIIQTQSPNYLALSQKGNLYSIVKEGNKGGIAAFNPKGQLINQLVSEGAPLCHIAIDESRQLLYGANYHKGEVSVYHIQKNGGLKLADLVTLEGSGPHPHQKSPHAHYVGLSPDHFLMTCDLGADKVRSYAISPKGHLNLITEYQSRPGSGSRHLVFHPNQKIAYLLCELSSTVEVLIYNGCSYFERLQTIGTLPKTYDGFNATAAIRISADGRFLYVSNRGHDSIACFTIEKDAQLSLLDIVPCHGKTPRDFNLSPDQNYLLVGHQDSNHASVFKRDQQSGRLSLLDKSFCLPEAVCVLFA</sequence>
<dbReference type="GO" id="GO:0005829">
    <property type="term" value="C:cytosol"/>
    <property type="evidence" value="ECO:0007669"/>
    <property type="project" value="TreeGrafter"/>
</dbReference>
<dbReference type="FunFam" id="2.130.10.10:FF:000306">
    <property type="entry name" value="3-carboxymuconate cyclase"/>
    <property type="match status" value="1"/>
</dbReference>
<comment type="similarity">
    <text evidence="1">Belongs to the cycloisomerase 2 family.</text>
</comment>
<dbReference type="Pfam" id="PF10282">
    <property type="entry name" value="Lactonase"/>
    <property type="match status" value="1"/>
</dbReference>
<proteinExistence type="inferred from homology"/>
<protein>
    <submittedName>
        <fullName evidence="2">3-carboxymuconate cyclase</fullName>
    </submittedName>
</protein>
<organism evidence="2 3">
    <name type="scientific">Streptococcus pseudoporcinus</name>
    <dbReference type="NCBI Taxonomy" id="361101"/>
    <lineage>
        <taxon>Bacteria</taxon>
        <taxon>Bacillati</taxon>
        <taxon>Bacillota</taxon>
        <taxon>Bacilli</taxon>
        <taxon>Lactobacillales</taxon>
        <taxon>Streptococcaceae</taxon>
        <taxon>Streptococcus</taxon>
    </lineage>
</organism>
<dbReference type="Gene3D" id="2.130.10.10">
    <property type="entry name" value="YVTN repeat-like/Quinoprotein amine dehydrogenase"/>
    <property type="match status" value="1"/>
</dbReference>
<evidence type="ECO:0000313" key="3">
    <source>
        <dbReference type="Proteomes" id="UP000394068"/>
    </source>
</evidence>
<dbReference type="InterPro" id="IPR019405">
    <property type="entry name" value="Lactonase_7-beta_prop"/>
</dbReference>
<dbReference type="EMBL" id="CABEHT010000001">
    <property type="protein sequence ID" value="VTS16308.1"/>
    <property type="molecule type" value="Genomic_DNA"/>
</dbReference>